<dbReference type="EMBL" id="QRBF01000001">
    <property type="protein sequence ID" value="RDS86205.1"/>
    <property type="molecule type" value="Genomic_DNA"/>
</dbReference>
<keyword evidence="3" id="KW-1185">Reference proteome</keyword>
<comment type="caution">
    <text evidence="2">The sequence shown here is derived from an EMBL/GenBank/DDBJ whole genome shotgun (WGS) entry which is preliminary data.</text>
</comment>
<reference evidence="2 3" key="1">
    <citation type="submission" date="2018-07" db="EMBL/GenBank/DDBJ databases">
        <title>Dyella monticola sp. nov. and Dyella psychrodurans sp. nov. isolated from monsoon evergreen broad-leaved forest soil of Dinghu Mountain, China.</title>
        <authorList>
            <person name="Gao Z."/>
            <person name="Qiu L."/>
        </authorList>
    </citation>
    <scope>NUCLEOTIDE SEQUENCE [LARGE SCALE GENOMIC DNA]</scope>
    <source>
        <strain evidence="2 3">4MSK11</strain>
    </source>
</reference>
<dbReference type="InterPro" id="IPR000782">
    <property type="entry name" value="FAS1_domain"/>
</dbReference>
<dbReference type="PANTHER" id="PTHR10900">
    <property type="entry name" value="PERIOSTIN-RELATED"/>
    <property type="match status" value="1"/>
</dbReference>
<dbReference type="Proteomes" id="UP000255334">
    <property type="component" value="Unassembled WGS sequence"/>
</dbReference>
<dbReference type="SMART" id="SM00554">
    <property type="entry name" value="FAS1"/>
    <property type="match status" value="1"/>
</dbReference>
<dbReference type="PROSITE" id="PS50213">
    <property type="entry name" value="FAS1"/>
    <property type="match status" value="1"/>
</dbReference>
<dbReference type="PANTHER" id="PTHR10900:SF77">
    <property type="entry name" value="FI19380P1"/>
    <property type="match status" value="1"/>
</dbReference>
<dbReference type="RefSeq" id="WP_115476456.1">
    <property type="nucleotide sequence ID" value="NZ_QRBF01000001.1"/>
</dbReference>
<name>A0A370XDB0_9GAMM</name>
<dbReference type="GO" id="GO:0005615">
    <property type="term" value="C:extracellular space"/>
    <property type="evidence" value="ECO:0007669"/>
    <property type="project" value="TreeGrafter"/>
</dbReference>
<protein>
    <submittedName>
        <fullName evidence="2">Fasciclin domain-containing protein</fullName>
    </submittedName>
</protein>
<evidence type="ECO:0000259" key="1">
    <source>
        <dbReference type="PROSITE" id="PS50213"/>
    </source>
</evidence>
<organism evidence="2 3">
    <name type="scientific">Dyella psychrodurans</name>
    <dbReference type="NCBI Taxonomy" id="1927960"/>
    <lineage>
        <taxon>Bacteria</taxon>
        <taxon>Pseudomonadati</taxon>
        <taxon>Pseudomonadota</taxon>
        <taxon>Gammaproteobacteria</taxon>
        <taxon>Lysobacterales</taxon>
        <taxon>Rhodanobacteraceae</taxon>
        <taxon>Dyella</taxon>
    </lineage>
</organism>
<evidence type="ECO:0000313" key="2">
    <source>
        <dbReference type="EMBL" id="RDS86205.1"/>
    </source>
</evidence>
<proteinExistence type="predicted"/>
<gene>
    <name evidence="2" type="ORF">DWU99_02770</name>
</gene>
<evidence type="ECO:0000313" key="3">
    <source>
        <dbReference type="Proteomes" id="UP000255334"/>
    </source>
</evidence>
<feature type="domain" description="FAS1" evidence="1">
    <location>
        <begin position="11"/>
        <end position="143"/>
    </location>
</feature>
<accession>A0A370XDB0</accession>
<dbReference type="SUPFAM" id="SSF82153">
    <property type="entry name" value="FAS1 domain"/>
    <property type="match status" value="1"/>
</dbReference>
<dbReference type="Gene3D" id="2.30.180.10">
    <property type="entry name" value="FAS1 domain"/>
    <property type="match status" value="1"/>
</dbReference>
<dbReference type="FunFam" id="2.30.180.10:FF:000032">
    <property type="entry name" value="Fasciclin domain-containing protein, putative"/>
    <property type="match status" value="1"/>
</dbReference>
<dbReference type="AlphaFoldDB" id="A0A370XDB0"/>
<dbReference type="InterPro" id="IPR036378">
    <property type="entry name" value="FAS1_dom_sf"/>
</dbReference>
<dbReference type="OrthoDB" id="9800666at2"/>
<dbReference type="Pfam" id="PF02469">
    <property type="entry name" value="Fasciclin"/>
    <property type="match status" value="1"/>
</dbReference>
<sequence length="152" mass="16341">MSTHVNNHTPNDNLVDSVESLSSFIVLRKALDAAGLTVMLSASGPYTLFAPNDRAFAKLPKGTVEDWLRPENRAELLSVLKYHILPGLASSADVGTMSHPKMLQGQSAVITKEGDKIRIDGANLIGVDIVSSNGVIHMIDTVMQPIEPSTLH</sequence>
<dbReference type="InterPro" id="IPR050904">
    <property type="entry name" value="Adhesion/Biosynth-related"/>
</dbReference>